<dbReference type="Pfam" id="PF04055">
    <property type="entry name" value="Radical_SAM"/>
    <property type="match status" value="1"/>
</dbReference>
<dbReference type="RefSeq" id="WP_189748074.1">
    <property type="nucleotide sequence ID" value="NZ_BMRL01000034.1"/>
</dbReference>
<gene>
    <name evidence="8" type="ORF">Snoj_67690</name>
</gene>
<dbReference type="SFLD" id="SFLDG01067">
    <property type="entry name" value="SPASM/twitch_domain_containing"/>
    <property type="match status" value="1"/>
</dbReference>
<proteinExistence type="predicted"/>
<protein>
    <submittedName>
        <fullName evidence="8">Heme d1 biosynthesis radical SAM protein NirJ1</fullName>
    </submittedName>
</protein>
<reference evidence="9" key="1">
    <citation type="submission" date="2023-07" db="EMBL/GenBank/DDBJ databases">
        <title>Whole genome shotgun sequence of Streptomyces nojiriensis NBRC 13794.</title>
        <authorList>
            <person name="Komaki H."/>
            <person name="Tamura T."/>
        </authorList>
    </citation>
    <scope>NUCLEOTIDE SEQUENCE [LARGE SCALE GENOMIC DNA]</scope>
    <source>
        <strain evidence="9">NBRC 13794</strain>
    </source>
</reference>
<dbReference type="SFLD" id="SFLDS00029">
    <property type="entry name" value="Radical_SAM"/>
    <property type="match status" value="1"/>
</dbReference>
<evidence type="ECO:0000256" key="4">
    <source>
        <dbReference type="ARBA" id="ARBA00022723"/>
    </source>
</evidence>
<evidence type="ECO:0000256" key="5">
    <source>
        <dbReference type="ARBA" id="ARBA00023004"/>
    </source>
</evidence>
<dbReference type="Pfam" id="PF13186">
    <property type="entry name" value="SPASM"/>
    <property type="match status" value="1"/>
</dbReference>
<dbReference type="EMBL" id="BNEC01000005">
    <property type="protein sequence ID" value="GHI72851.1"/>
    <property type="molecule type" value="Genomic_DNA"/>
</dbReference>
<evidence type="ECO:0000256" key="6">
    <source>
        <dbReference type="ARBA" id="ARBA00023014"/>
    </source>
</evidence>
<dbReference type="PROSITE" id="PS51918">
    <property type="entry name" value="RADICAL_SAM"/>
    <property type="match status" value="1"/>
</dbReference>
<dbReference type="Proteomes" id="UP000613974">
    <property type="component" value="Unassembled WGS sequence"/>
</dbReference>
<dbReference type="PANTHER" id="PTHR11228:SF7">
    <property type="entry name" value="PQQA PEPTIDE CYCLASE"/>
    <property type="match status" value="1"/>
</dbReference>
<evidence type="ECO:0000256" key="1">
    <source>
        <dbReference type="ARBA" id="ARBA00001966"/>
    </source>
</evidence>
<dbReference type="SMART" id="SM00729">
    <property type="entry name" value="Elp3"/>
    <property type="match status" value="1"/>
</dbReference>
<keyword evidence="6" id="KW-0411">Iron-sulfur</keyword>
<accession>A0ABQ3SXH9</accession>
<name>A0ABQ3SXH9_9ACTN</name>
<evidence type="ECO:0000313" key="8">
    <source>
        <dbReference type="EMBL" id="GHI72851.1"/>
    </source>
</evidence>
<keyword evidence="3" id="KW-0949">S-adenosyl-L-methionine</keyword>
<dbReference type="SUPFAM" id="SSF102114">
    <property type="entry name" value="Radical SAM enzymes"/>
    <property type="match status" value="1"/>
</dbReference>
<evidence type="ECO:0000256" key="2">
    <source>
        <dbReference type="ARBA" id="ARBA00022485"/>
    </source>
</evidence>
<dbReference type="InterPro" id="IPR017200">
    <property type="entry name" value="PqqE-like"/>
</dbReference>
<dbReference type="PIRSF" id="PIRSF037420">
    <property type="entry name" value="PQQ_syn_pqqE"/>
    <property type="match status" value="1"/>
</dbReference>
<dbReference type="InterPro" id="IPR007197">
    <property type="entry name" value="rSAM"/>
</dbReference>
<dbReference type="InterPro" id="IPR013785">
    <property type="entry name" value="Aldolase_TIM"/>
</dbReference>
<keyword evidence="2" id="KW-0004">4Fe-4S</keyword>
<dbReference type="InterPro" id="IPR058240">
    <property type="entry name" value="rSAM_sf"/>
</dbReference>
<comment type="cofactor">
    <cofactor evidence="1">
        <name>[4Fe-4S] cluster</name>
        <dbReference type="ChEBI" id="CHEBI:49883"/>
    </cofactor>
</comment>
<evidence type="ECO:0000256" key="3">
    <source>
        <dbReference type="ARBA" id="ARBA00022691"/>
    </source>
</evidence>
<dbReference type="InterPro" id="IPR023885">
    <property type="entry name" value="4Fe4S-binding_SPASM_dom"/>
</dbReference>
<dbReference type="GeneID" id="95591084"/>
<comment type="caution">
    <text evidence="8">The sequence shown here is derived from an EMBL/GenBank/DDBJ whole genome shotgun (WGS) entry which is preliminary data.</text>
</comment>
<dbReference type="InterPro" id="IPR006638">
    <property type="entry name" value="Elp3/MiaA/NifB-like_rSAM"/>
</dbReference>
<keyword evidence="4" id="KW-0479">Metal-binding</keyword>
<organism evidence="8 9">
    <name type="scientific">Streptomyces nojiriensis</name>
    <dbReference type="NCBI Taxonomy" id="66374"/>
    <lineage>
        <taxon>Bacteria</taxon>
        <taxon>Bacillati</taxon>
        <taxon>Actinomycetota</taxon>
        <taxon>Actinomycetes</taxon>
        <taxon>Kitasatosporales</taxon>
        <taxon>Streptomycetaceae</taxon>
        <taxon>Streptomyces</taxon>
    </lineage>
</organism>
<dbReference type="PANTHER" id="PTHR11228">
    <property type="entry name" value="RADICAL SAM DOMAIN PROTEIN"/>
    <property type="match status" value="1"/>
</dbReference>
<dbReference type="CDD" id="cd01335">
    <property type="entry name" value="Radical_SAM"/>
    <property type="match status" value="1"/>
</dbReference>
<dbReference type="InterPro" id="IPR050377">
    <property type="entry name" value="Radical_SAM_PqqE_MftC-like"/>
</dbReference>
<evidence type="ECO:0000259" key="7">
    <source>
        <dbReference type="PROSITE" id="PS51918"/>
    </source>
</evidence>
<feature type="domain" description="Radical SAM core" evidence="7">
    <location>
        <begin position="16"/>
        <end position="235"/>
    </location>
</feature>
<keyword evidence="9" id="KW-1185">Reference proteome</keyword>
<dbReference type="Gene3D" id="3.20.20.70">
    <property type="entry name" value="Aldolase class I"/>
    <property type="match status" value="1"/>
</dbReference>
<sequence>MTEATMAGPTAPKLELHRPVKSWLQVTATCNLQCKQCYGDCTPEPKSDEMTVDQFHQVLDDMADSGVIELLVEGGEPLQRPDVLDILAHAAPRMLVRLRTNGTLLDEAMADRVRAAGIRNLCIDFMGATPETHDWHVGEPGAFEKTLNGLKVSLAAGFETLALVIMTKRNAGEIQQFIDLCAAAGVRRVGILRLYPLGRAKRHWKAMALSLPEQMAALEDLNVPDDVHLMRSWHPRDANCCWQASGVDARGQSVGCSYLRDFADFGNVLETPFLETWKHPLFVKLRSRDIEDHCPDCASTQGSAGGCRSTAYAFTGDWDAPDPYCTTTNRGIDVQLLPTRLLSEGT</sequence>
<dbReference type="SFLD" id="SFLDG01386">
    <property type="entry name" value="main_SPASM_domain-containing"/>
    <property type="match status" value="1"/>
</dbReference>
<keyword evidence="5" id="KW-0408">Iron</keyword>
<evidence type="ECO:0000313" key="9">
    <source>
        <dbReference type="Proteomes" id="UP000613974"/>
    </source>
</evidence>